<keyword evidence="10" id="KW-0812">Transmembrane</keyword>
<dbReference type="AlphaFoldDB" id="A0AAN9Z6U7"/>
<reference evidence="11 12" key="1">
    <citation type="submission" date="2024-03" db="EMBL/GenBank/DDBJ databases">
        <title>The genome assembly and annotation of the cricket Gryllus longicercus Weissman &amp; Gray.</title>
        <authorList>
            <person name="Szrajer S."/>
            <person name="Gray D."/>
            <person name="Ylla G."/>
        </authorList>
    </citation>
    <scope>NUCLEOTIDE SEQUENCE [LARGE SCALE GENOMIC DNA]</scope>
    <source>
        <strain evidence="11">DAG 2021-001</strain>
        <tissue evidence="11">Whole body minus gut</tissue>
    </source>
</reference>
<dbReference type="GO" id="GO:0004497">
    <property type="term" value="F:monooxygenase activity"/>
    <property type="evidence" value="ECO:0007669"/>
    <property type="project" value="UniProtKB-KW"/>
</dbReference>
<evidence type="ECO:0000256" key="4">
    <source>
        <dbReference type="ARBA" id="ARBA00022723"/>
    </source>
</evidence>
<dbReference type="InterPro" id="IPR050196">
    <property type="entry name" value="Cytochrome_P450_Monoox"/>
</dbReference>
<dbReference type="Proteomes" id="UP001378592">
    <property type="component" value="Unassembled WGS sequence"/>
</dbReference>
<evidence type="ECO:0000256" key="3">
    <source>
        <dbReference type="ARBA" id="ARBA00022617"/>
    </source>
</evidence>
<dbReference type="InterPro" id="IPR017972">
    <property type="entry name" value="Cyt_P450_CS"/>
</dbReference>
<evidence type="ECO:0000256" key="1">
    <source>
        <dbReference type="ARBA" id="ARBA00001971"/>
    </source>
</evidence>
<comment type="caution">
    <text evidence="11">The sequence shown here is derived from an EMBL/GenBank/DDBJ whole genome shotgun (WGS) entry which is preliminary data.</text>
</comment>
<dbReference type="EMBL" id="JAZDUA010000217">
    <property type="protein sequence ID" value="KAK7863880.1"/>
    <property type="molecule type" value="Genomic_DNA"/>
</dbReference>
<keyword evidence="3 8" id="KW-0349">Heme</keyword>
<keyword evidence="10" id="KW-1133">Transmembrane helix</keyword>
<dbReference type="GO" id="GO:0020037">
    <property type="term" value="F:heme binding"/>
    <property type="evidence" value="ECO:0007669"/>
    <property type="project" value="InterPro"/>
</dbReference>
<dbReference type="InterPro" id="IPR001128">
    <property type="entry name" value="Cyt_P450"/>
</dbReference>
<dbReference type="PRINTS" id="PR00385">
    <property type="entry name" value="P450"/>
</dbReference>
<evidence type="ECO:0000256" key="5">
    <source>
        <dbReference type="ARBA" id="ARBA00023002"/>
    </source>
</evidence>
<dbReference type="Gene3D" id="1.10.630.10">
    <property type="entry name" value="Cytochrome P450"/>
    <property type="match status" value="1"/>
</dbReference>
<evidence type="ECO:0008006" key="13">
    <source>
        <dbReference type="Google" id="ProtNLM"/>
    </source>
</evidence>
<gene>
    <name evidence="11" type="ORF">R5R35_007213</name>
</gene>
<evidence type="ECO:0000256" key="8">
    <source>
        <dbReference type="PIRSR" id="PIRSR602401-1"/>
    </source>
</evidence>
<dbReference type="InterPro" id="IPR002401">
    <property type="entry name" value="Cyt_P450_E_grp-I"/>
</dbReference>
<dbReference type="SUPFAM" id="SSF48264">
    <property type="entry name" value="Cytochrome P450"/>
    <property type="match status" value="1"/>
</dbReference>
<comment type="cofactor">
    <cofactor evidence="1 8">
        <name>heme</name>
        <dbReference type="ChEBI" id="CHEBI:30413"/>
    </cofactor>
</comment>
<dbReference type="GO" id="GO:0005506">
    <property type="term" value="F:iron ion binding"/>
    <property type="evidence" value="ECO:0007669"/>
    <property type="project" value="InterPro"/>
</dbReference>
<evidence type="ECO:0000256" key="6">
    <source>
        <dbReference type="ARBA" id="ARBA00023004"/>
    </source>
</evidence>
<proteinExistence type="inferred from homology"/>
<evidence type="ECO:0000256" key="9">
    <source>
        <dbReference type="RuleBase" id="RU000461"/>
    </source>
</evidence>
<keyword evidence="6 8" id="KW-0408">Iron</keyword>
<keyword evidence="12" id="KW-1185">Reference proteome</keyword>
<evidence type="ECO:0000313" key="12">
    <source>
        <dbReference type="Proteomes" id="UP001378592"/>
    </source>
</evidence>
<keyword evidence="7 9" id="KW-0503">Monooxygenase</keyword>
<keyword evidence="5 9" id="KW-0560">Oxidoreductase</keyword>
<feature type="transmembrane region" description="Helical" evidence="10">
    <location>
        <begin position="12"/>
        <end position="29"/>
    </location>
</feature>
<dbReference type="CDD" id="cd20628">
    <property type="entry name" value="CYP4"/>
    <property type="match status" value="1"/>
</dbReference>
<keyword evidence="10" id="KW-0472">Membrane</keyword>
<evidence type="ECO:0000256" key="7">
    <source>
        <dbReference type="ARBA" id="ARBA00023033"/>
    </source>
</evidence>
<evidence type="ECO:0000313" key="11">
    <source>
        <dbReference type="EMBL" id="KAK7863880.1"/>
    </source>
</evidence>
<dbReference type="PANTHER" id="PTHR24291:SF106">
    <property type="entry name" value="CYTOCHROME P450 4G1-RELATED"/>
    <property type="match status" value="1"/>
</dbReference>
<dbReference type="PRINTS" id="PR00463">
    <property type="entry name" value="EP450I"/>
</dbReference>
<dbReference type="PROSITE" id="PS00086">
    <property type="entry name" value="CYTOCHROME_P450"/>
    <property type="match status" value="1"/>
</dbReference>
<feature type="binding site" description="axial binding residue" evidence="8">
    <location>
        <position position="492"/>
    </location>
    <ligand>
        <name>heme</name>
        <dbReference type="ChEBI" id="CHEBI:30413"/>
    </ligand>
    <ligandPart>
        <name>Fe</name>
        <dbReference type="ChEBI" id="CHEBI:18248"/>
    </ligandPart>
</feature>
<dbReference type="InterPro" id="IPR036396">
    <property type="entry name" value="Cyt_P450_sf"/>
</dbReference>
<accession>A0AAN9Z6U7</accession>
<comment type="similarity">
    <text evidence="2 9">Belongs to the cytochrome P450 family.</text>
</comment>
<keyword evidence="4 8" id="KW-0479">Metal-binding</keyword>
<name>A0AAN9Z6U7_9ORTH</name>
<protein>
    <recommendedName>
        <fullName evidence="13">Cytochrome P450</fullName>
    </recommendedName>
</protein>
<dbReference type="PANTHER" id="PTHR24291">
    <property type="entry name" value="CYTOCHROME P450 FAMILY 4"/>
    <property type="match status" value="1"/>
</dbReference>
<evidence type="ECO:0000256" key="10">
    <source>
        <dbReference type="SAM" id="Phobius"/>
    </source>
</evidence>
<dbReference type="GO" id="GO:0016705">
    <property type="term" value="F:oxidoreductase activity, acting on paired donors, with incorporation or reduction of molecular oxygen"/>
    <property type="evidence" value="ECO:0007669"/>
    <property type="project" value="InterPro"/>
</dbReference>
<dbReference type="Pfam" id="PF00067">
    <property type="entry name" value="p450"/>
    <property type="match status" value="1"/>
</dbReference>
<sequence>MSVLPDVSSLLPNTFFYPLLFISLVLWYLHQRFQSSRLTTMVNKLPGPTALPLIGNLYQLIGRLRPPQLLQYAIAESANYEKEGVVRFWLGPTKPVIGLFNPADIEVILSSNVHLDKSTEYRWFQPWLGDGLLINSGEKWRTHRKLIAPAFHLNVLKSFIPQFNSNAKRLVQRLRKEAERGTEFDVHDYMSESTVDVLIETAMGVSTGHSGDRSGFEYAMAVMKMCDIVHQRAYKFWLRLDSLFQFSHFAKEQEGYLKTIHGLSNSVIKKKKELFDRLQSDPKLQQQFAEDTENVDVTGTFLDSKGYIKDDLDDDVGEKKRQAFLDLLLETKKVNGTLTDAEIKEEVDTIMFEGHDTTAAGSSFVLCLLGIHQDVQTKVMQELNEIFGDSDRPATFNDTLQMKYLERVILETLRMYPPVPLIARKLNQDVKLATGYTIPANCTVVIGTFKVHRHPQIYENPNVFNPDNFLPEKMASRHYYSYIPFSAGPRSCVGRKYAMLKLKVLLSTLLRNYKVVSNVSESEFVLRGDIILKRDDGFRIKLEPRSRVQAAA</sequence>
<organism evidence="11 12">
    <name type="scientific">Gryllus longicercus</name>
    <dbReference type="NCBI Taxonomy" id="2509291"/>
    <lineage>
        <taxon>Eukaryota</taxon>
        <taxon>Metazoa</taxon>
        <taxon>Ecdysozoa</taxon>
        <taxon>Arthropoda</taxon>
        <taxon>Hexapoda</taxon>
        <taxon>Insecta</taxon>
        <taxon>Pterygota</taxon>
        <taxon>Neoptera</taxon>
        <taxon>Polyneoptera</taxon>
        <taxon>Orthoptera</taxon>
        <taxon>Ensifera</taxon>
        <taxon>Gryllidea</taxon>
        <taxon>Grylloidea</taxon>
        <taxon>Gryllidae</taxon>
        <taxon>Gryllinae</taxon>
        <taxon>Gryllus</taxon>
    </lineage>
</organism>
<evidence type="ECO:0000256" key="2">
    <source>
        <dbReference type="ARBA" id="ARBA00010617"/>
    </source>
</evidence>